<proteinExistence type="predicted"/>
<dbReference type="RefSeq" id="WP_258212025.1">
    <property type="nucleotide sequence ID" value="NZ_JANQBD010000002.1"/>
</dbReference>
<evidence type="ECO:0000313" key="3">
    <source>
        <dbReference type="Proteomes" id="UP001300012"/>
    </source>
</evidence>
<feature type="compositionally biased region" description="Basic and acidic residues" evidence="1">
    <location>
        <begin position="59"/>
        <end position="69"/>
    </location>
</feature>
<keyword evidence="3" id="KW-1185">Reference proteome</keyword>
<sequence>MIKSPIGIIFAAAAVVLAVSPEARKAVRRFAVKGTEMLLDVADQIKTRTSELNSESTDDEKNTEHPMLG</sequence>
<organism evidence="2 3">
    <name type="scientific">Paenibacillus radicis</name>
    <name type="common">ex Xue et al. 2023</name>
    <dbReference type="NCBI Taxonomy" id="2972489"/>
    <lineage>
        <taxon>Bacteria</taxon>
        <taxon>Bacillati</taxon>
        <taxon>Bacillota</taxon>
        <taxon>Bacilli</taxon>
        <taxon>Bacillales</taxon>
        <taxon>Paenibacillaceae</taxon>
        <taxon>Paenibacillus</taxon>
    </lineage>
</organism>
<feature type="region of interest" description="Disordered" evidence="1">
    <location>
        <begin position="48"/>
        <end position="69"/>
    </location>
</feature>
<protein>
    <recommendedName>
        <fullName evidence="4">YtxH domain-containing protein</fullName>
    </recommendedName>
</protein>
<evidence type="ECO:0008006" key="4">
    <source>
        <dbReference type="Google" id="ProtNLM"/>
    </source>
</evidence>
<dbReference type="EMBL" id="JANQBD010000002">
    <property type="protein sequence ID" value="MCR8630410.1"/>
    <property type="molecule type" value="Genomic_DNA"/>
</dbReference>
<evidence type="ECO:0000313" key="2">
    <source>
        <dbReference type="EMBL" id="MCR8630410.1"/>
    </source>
</evidence>
<reference evidence="2 3" key="1">
    <citation type="submission" date="2022-08" db="EMBL/GenBank/DDBJ databases">
        <title>Paenibacillus endoradicis sp. nov., Paenibacillus radicibacter sp. nov and Paenibacillus pararadicis sp. nov., three cold-adapted plant growth-promoting bacteria isolated from root of Larix gmelinii in Great Khingan.</title>
        <authorList>
            <person name="Xue H."/>
        </authorList>
    </citation>
    <scope>NUCLEOTIDE SEQUENCE [LARGE SCALE GENOMIC DNA]</scope>
    <source>
        <strain evidence="2 3">N5-1-1-5</strain>
    </source>
</reference>
<accession>A0ABT1YCC4</accession>
<dbReference type="Proteomes" id="UP001300012">
    <property type="component" value="Unassembled WGS sequence"/>
</dbReference>
<gene>
    <name evidence="2" type="ORF">NV381_04240</name>
</gene>
<evidence type="ECO:0000256" key="1">
    <source>
        <dbReference type="SAM" id="MobiDB-lite"/>
    </source>
</evidence>
<name>A0ABT1YCC4_9BACL</name>
<comment type="caution">
    <text evidence="2">The sequence shown here is derived from an EMBL/GenBank/DDBJ whole genome shotgun (WGS) entry which is preliminary data.</text>
</comment>